<gene>
    <name evidence="16" type="ORF">CGZ75_15245</name>
</gene>
<protein>
    <submittedName>
        <fullName evidence="16">ATP-dependent helicase</fullName>
    </submittedName>
</protein>
<keyword evidence="4" id="KW-0227">DNA damage</keyword>
<dbReference type="Pfam" id="PF06733">
    <property type="entry name" value="DEAD_2"/>
    <property type="match status" value="1"/>
</dbReference>
<dbReference type="Pfam" id="PF13307">
    <property type="entry name" value="Helicase_C_2"/>
    <property type="match status" value="1"/>
</dbReference>
<dbReference type="SMART" id="SM00488">
    <property type="entry name" value="DEXDc2"/>
    <property type="match status" value="1"/>
</dbReference>
<dbReference type="InterPro" id="IPR011604">
    <property type="entry name" value="PDDEXK-like_dom_sf"/>
</dbReference>
<dbReference type="InterPro" id="IPR006555">
    <property type="entry name" value="ATP-dep_Helicase_C"/>
</dbReference>
<comment type="caution">
    <text evidence="16">The sequence shown here is derived from an EMBL/GenBank/DDBJ whole genome shotgun (WGS) entry which is preliminary data.</text>
</comment>
<evidence type="ECO:0000256" key="7">
    <source>
        <dbReference type="ARBA" id="ARBA00022840"/>
    </source>
</evidence>
<dbReference type="GO" id="GO:0016818">
    <property type="term" value="F:hydrolase activity, acting on acid anhydrides, in phosphorus-containing anhydrides"/>
    <property type="evidence" value="ECO:0007669"/>
    <property type="project" value="InterPro"/>
</dbReference>
<evidence type="ECO:0000256" key="5">
    <source>
        <dbReference type="ARBA" id="ARBA00022801"/>
    </source>
</evidence>
<dbReference type="AlphaFoldDB" id="A0A229NWW5"/>
<evidence type="ECO:0000256" key="14">
    <source>
        <dbReference type="SAM" id="MobiDB-lite"/>
    </source>
</evidence>
<evidence type="ECO:0000256" key="10">
    <source>
        <dbReference type="ARBA" id="ARBA00023125"/>
    </source>
</evidence>
<keyword evidence="2" id="KW-0479">Metal-binding</keyword>
<dbReference type="SUPFAM" id="SSF52540">
    <property type="entry name" value="P-loop containing nucleoside triphosphate hydrolases"/>
    <property type="match status" value="2"/>
</dbReference>
<dbReference type="Proteomes" id="UP000215145">
    <property type="component" value="Unassembled WGS sequence"/>
</dbReference>
<keyword evidence="5" id="KW-0378">Hydrolase</keyword>
<keyword evidence="12" id="KW-0413">Isomerase</keyword>
<dbReference type="OrthoDB" id="9765586at2"/>
<feature type="domain" description="Helicase ATP-binding" evidence="15">
    <location>
        <begin position="194"/>
        <end position="445"/>
    </location>
</feature>
<dbReference type="Gene3D" id="3.40.50.300">
    <property type="entry name" value="P-loop containing nucleotide triphosphate hydrolases"/>
    <property type="match status" value="2"/>
</dbReference>
<evidence type="ECO:0000256" key="9">
    <source>
        <dbReference type="ARBA" id="ARBA00023014"/>
    </source>
</evidence>
<evidence type="ECO:0000259" key="15">
    <source>
        <dbReference type="PROSITE" id="PS51193"/>
    </source>
</evidence>
<dbReference type="PANTHER" id="PTHR11472">
    <property type="entry name" value="DNA REPAIR DEAD HELICASE RAD3/XP-D SUBFAMILY MEMBER"/>
    <property type="match status" value="1"/>
</dbReference>
<keyword evidence="17" id="KW-1185">Reference proteome</keyword>
<evidence type="ECO:0000256" key="2">
    <source>
        <dbReference type="ARBA" id="ARBA00022723"/>
    </source>
</evidence>
<feature type="region of interest" description="Disordered" evidence="14">
    <location>
        <begin position="657"/>
        <end position="684"/>
    </location>
</feature>
<feature type="compositionally biased region" description="Low complexity" evidence="14">
    <location>
        <begin position="664"/>
        <end position="673"/>
    </location>
</feature>
<keyword evidence="1" id="KW-0004">4Fe-4S</keyword>
<dbReference type="SMART" id="SM00491">
    <property type="entry name" value="HELICc2"/>
    <property type="match status" value="1"/>
</dbReference>
<accession>A0A229NWW5</accession>
<dbReference type="InterPro" id="IPR010614">
    <property type="entry name" value="RAD3-like_helicase_DEAD"/>
</dbReference>
<keyword evidence="3" id="KW-0547">Nucleotide-binding</keyword>
<dbReference type="InterPro" id="IPR045028">
    <property type="entry name" value="DinG/Rad3-like"/>
</dbReference>
<keyword evidence="10" id="KW-0238">DNA-binding</keyword>
<evidence type="ECO:0000313" key="17">
    <source>
        <dbReference type="Proteomes" id="UP000215145"/>
    </source>
</evidence>
<comment type="similarity">
    <text evidence="13">Belongs to the helicase family. DinG subfamily.</text>
</comment>
<dbReference type="GO" id="GO:0005524">
    <property type="term" value="F:ATP binding"/>
    <property type="evidence" value="ECO:0007669"/>
    <property type="project" value="UniProtKB-KW"/>
</dbReference>
<dbReference type="GO" id="GO:0051539">
    <property type="term" value="F:4 iron, 4 sulfur cluster binding"/>
    <property type="evidence" value="ECO:0007669"/>
    <property type="project" value="UniProtKB-KW"/>
</dbReference>
<organism evidence="16 17">
    <name type="scientific">Paenibacillus herberti</name>
    <dbReference type="NCBI Taxonomy" id="1619309"/>
    <lineage>
        <taxon>Bacteria</taxon>
        <taxon>Bacillati</taxon>
        <taxon>Bacillota</taxon>
        <taxon>Bacilli</taxon>
        <taxon>Bacillales</taxon>
        <taxon>Paenibacillaceae</taxon>
        <taxon>Paenibacillus</taxon>
    </lineage>
</organism>
<sequence>MEEKESGGQAAPEGKRLRIAVRTLAEYACRSGSIEYGFRSGATLSEGTRIHKEIQAAYGEGDERELFLRAELEHAGVEWTVEGRCDGLLQEEGGIAAVDEIKSTSGRLEDIPEDGWRVHWAQAMGYAYIYAVQQGRESMRVQLTYVQMESGAIRRLSRICTVDELHDSLLGLLNAYAPYARMMQQHREWRDSSLSGLDFPFGGFRPGQKKLSAAVYRTLEGRGGLFAKAPTGIGKTMSVLWPAVRSLGGENVARLFYLTARTTTRTAAEDALRRMEAGGLKLHAVTLTAKEKICPQPIVRCDKAECPFADGYFDRINGAVLDLLEQETLITRETVERYAMKHRVCPFEFSLDAAYAADVVIGDYNYIFDPKVSLKRFLAEQARRAVLLVDEAHNLPDRARSMYSASLEKAPFLALQRCFKGSAPALATAAKVVNAQFIALRKEMDAGGAGPAGLSAAGAGVFAAAEPPAELLAGARSFIAEAAAVLAAGVPAGTSPEDAQLLLDAYWAAKAFEAAGGWYDERFTAMVERSKGSSLKVTLQCLDPSQLLRQTGRQYGGRVFFSATLSPLPFYMDQLGAEEEDRSLTLPSPFDPAQLDAKILPLSTRYGDRAGTLQPLVRALLAAASDKGGNWLVFFPSYAYMNAAYLQLLTELGAGGGTGDDTDSGTNDATDGGKVSEPDSGMGGELTLTLTEGRELRLLLQRTEMSEEERDLFLSAYQPVHEDGEGSLVRMGFAVMGGIFSEGIDLAGDRLTGVAVIGVGLPQLGPERDLLAAYEQRQGRSGFDYAYVYPGISKVLQAGGRLIRSEQDRGTLLLIDDRYRQPRYRRLLPEEWLLAVDRDG</sequence>
<evidence type="ECO:0000256" key="12">
    <source>
        <dbReference type="ARBA" id="ARBA00023235"/>
    </source>
</evidence>
<dbReference type="InterPro" id="IPR014013">
    <property type="entry name" value="Helic_SF1/SF2_ATP-bd_DinG/Rad3"/>
</dbReference>
<dbReference type="PROSITE" id="PS51193">
    <property type="entry name" value="HELICASE_ATP_BIND_2"/>
    <property type="match status" value="1"/>
</dbReference>
<evidence type="ECO:0000256" key="8">
    <source>
        <dbReference type="ARBA" id="ARBA00023004"/>
    </source>
</evidence>
<dbReference type="GO" id="GO:0046872">
    <property type="term" value="F:metal ion binding"/>
    <property type="evidence" value="ECO:0007669"/>
    <property type="project" value="UniProtKB-KW"/>
</dbReference>
<dbReference type="InterPro" id="IPR006554">
    <property type="entry name" value="Helicase-like_DEXD_c2"/>
</dbReference>
<keyword evidence="6 16" id="KW-0347">Helicase</keyword>
<dbReference type="GO" id="GO:0003677">
    <property type="term" value="F:DNA binding"/>
    <property type="evidence" value="ECO:0007669"/>
    <property type="project" value="UniProtKB-KW"/>
</dbReference>
<evidence type="ECO:0000256" key="11">
    <source>
        <dbReference type="ARBA" id="ARBA00023204"/>
    </source>
</evidence>
<keyword evidence="8" id="KW-0408">Iron</keyword>
<evidence type="ECO:0000256" key="1">
    <source>
        <dbReference type="ARBA" id="ARBA00022485"/>
    </source>
</evidence>
<name>A0A229NWW5_9BACL</name>
<reference evidence="16 17" key="1">
    <citation type="submission" date="2017-07" db="EMBL/GenBank/DDBJ databases">
        <title>Paenibacillus herberti R33 genome sequencing and assembly.</title>
        <authorList>
            <person name="Su W."/>
        </authorList>
    </citation>
    <scope>NUCLEOTIDE SEQUENCE [LARGE SCALE GENOMIC DNA]</scope>
    <source>
        <strain evidence="16 17">R33</strain>
    </source>
</reference>
<evidence type="ECO:0000256" key="13">
    <source>
        <dbReference type="ARBA" id="ARBA00038058"/>
    </source>
</evidence>
<dbReference type="RefSeq" id="WP_089525131.1">
    <property type="nucleotide sequence ID" value="NZ_NMUQ01000002.1"/>
</dbReference>
<dbReference type="GO" id="GO:0006281">
    <property type="term" value="P:DNA repair"/>
    <property type="evidence" value="ECO:0007669"/>
    <property type="project" value="UniProtKB-KW"/>
</dbReference>
<evidence type="ECO:0000313" key="16">
    <source>
        <dbReference type="EMBL" id="OXM14307.1"/>
    </source>
</evidence>
<evidence type="ECO:0000256" key="3">
    <source>
        <dbReference type="ARBA" id="ARBA00022741"/>
    </source>
</evidence>
<dbReference type="Gene3D" id="3.90.320.10">
    <property type="match status" value="1"/>
</dbReference>
<keyword evidence="9" id="KW-0411">Iron-sulfur</keyword>
<proteinExistence type="inferred from homology"/>
<dbReference type="PANTHER" id="PTHR11472:SF34">
    <property type="entry name" value="REGULATOR OF TELOMERE ELONGATION HELICASE 1"/>
    <property type="match status" value="1"/>
</dbReference>
<dbReference type="EMBL" id="NMUQ01000002">
    <property type="protein sequence ID" value="OXM14307.1"/>
    <property type="molecule type" value="Genomic_DNA"/>
</dbReference>
<dbReference type="GO" id="GO:0003678">
    <property type="term" value="F:DNA helicase activity"/>
    <property type="evidence" value="ECO:0007669"/>
    <property type="project" value="InterPro"/>
</dbReference>
<dbReference type="InterPro" id="IPR027417">
    <property type="entry name" value="P-loop_NTPase"/>
</dbReference>
<keyword evidence="11" id="KW-0234">DNA repair</keyword>
<evidence type="ECO:0000256" key="4">
    <source>
        <dbReference type="ARBA" id="ARBA00022763"/>
    </source>
</evidence>
<evidence type="ECO:0000256" key="6">
    <source>
        <dbReference type="ARBA" id="ARBA00022806"/>
    </source>
</evidence>
<keyword evidence="7" id="KW-0067">ATP-binding</keyword>